<dbReference type="PANTHER" id="PTHR42938:SF9">
    <property type="entry name" value="FORMATE DEHYDROGENASE 1"/>
    <property type="match status" value="1"/>
</dbReference>
<dbReference type="AlphaFoldDB" id="A0A1L8CR79"/>
<dbReference type="Gene3D" id="3.40.50.720">
    <property type="entry name" value="NAD(P)-binding Rossmann-like Domain"/>
    <property type="match status" value="2"/>
</dbReference>
<feature type="domain" description="D-isomer specific 2-hydroxyacid dehydrogenase NAD-binding" evidence="7">
    <location>
        <begin position="121"/>
        <end position="266"/>
    </location>
</feature>
<comment type="similarity">
    <text evidence="5">Belongs to the D-isomer specific 2-hydroxyacid dehydrogenase family.</text>
</comment>
<dbReference type="Gene3D" id="3.30.1370.170">
    <property type="match status" value="1"/>
</dbReference>
<dbReference type="SUPFAM" id="SSF51735">
    <property type="entry name" value="NAD(P)-binding Rossmann-fold domains"/>
    <property type="match status" value="1"/>
</dbReference>
<proteinExistence type="inferred from homology"/>
<evidence type="ECO:0000259" key="6">
    <source>
        <dbReference type="Pfam" id="PF00389"/>
    </source>
</evidence>
<dbReference type="HAMAP" id="MF_01825">
    <property type="entry name" value="PdxB"/>
    <property type="match status" value="1"/>
</dbReference>
<dbReference type="GO" id="GO:0051287">
    <property type="term" value="F:NAD binding"/>
    <property type="evidence" value="ECO:0007669"/>
    <property type="project" value="InterPro"/>
</dbReference>
<dbReference type="SUPFAM" id="SSF52283">
    <property type="entry name" value="Formate/glycerate dehydrogenase catalytic domain-like"/>
    <property type="match status" value="1"/>
</dbReference>
<keyword evidence="1" id="KW-0963">Cytoplasm</keyword>
<dbReference type="GO" id="GO:0008615">
    <property type="term" value="P:pyridoxine biosynthetic process"/>
    <property type="evidence" value="ECO:0007669"/>
    <property type="project" value="UniProtKB-KW"/>
</dbReference>
<reference evidence="8 9" key="1">
    <citation type="journal article" date="2017" name="Arch. Microbiol.">
        <title>Mariprofundus micogutta sp. nov., a novel iron-oxidizing zetaproteobacterium isolated from a deep-sea hydrothermal field at the Bayonnaise knoll of the Izu-Ogasawara arc, and a description of Mariprofundales ord. nov. and Zetaproteobacteria classis nov.</title>
        <authorList>
            <person name="Makita H."/>
            <person name="Tanaka E."/>
            <person name="Mitsunobu S."/>
            <person name="Miyazaki M."/>
            <person name="Nunoura T."/>
            <person name="Uematsu K."/>
            <person name="Takaki Y."/>
            <person name="Nishi S."/>
            <person name="Shimamura S."/>
            <person name="Takai K."/>
        </authorList>
    </citation>
    <scope>NUCLEOTIDE SEQUENCE [LARGE SCALE GENOMIC DNA]</scope>
    <source>
        <strain evidence="8 9">ET2</strain>
    </source>
</reference>
<dbReference type="GO" id="GO:0033711">
    <property type="term" value="F:4-phosphoerythronate dehydrogenase activity"/>
    <property type="evidence" value="ECO:0007669"/>
    <property type="project" value="UniProtKB-EC"/>
</dbReference>
<keyword evidence="3" id="KW-0520">NAD</keyword>
<accession>A0A1L8CR79</accession>
<evidence type="ECO:0000256" key="5">
    <source>
        <dbReference type="RuleBase" id="RU003719"/>
    </source>
</evidence>
<protein>
    <submittedName>
        <fullName evidence="8">Erythronate-4-phosphate dehydrogenase</fullName>
        <ecNumber evidence="8">1.1.1.290</ecNumber>
    </submittedName>
</protein>
<evidence type="ECO:0000256" key="4">
    <source>
        <dbReference type="ARBA" id="ARBA00023096"/>
    </source>
</evidence>
<evidence type="ECO:0000259" key="7">
    <source>
        <dbReference type="Pfam" id="PF02826"/>
    </source>
</evidence>
<feature type="domain" description="D-isomer specific 2-hydroxyacid dehydrogenase catalytic" evidence="6">
    <location>
        <begin position="43"/>
        <end position="267"/>
    </location>
</feature>
<keyword evidence="9" id="KW-1185">Reference proteome</keyword>
<dbReference type="Pfam" id="PF00389">
    <property type="entry name" value="2-Hacid_dh"/>
    <property type="match status" value="1"/>
</dbReference>
<evidence type="ECO:0000256" key="1">
    <source>
        <dbReference type="ARBA" id="ARBA00022490"/>
    </source>
</evidence>
<keyword evidence="2 5" id="KW-0560">Oxidoreductase</keyword>
<keyword evidence="4" id="KW-0664">Pyridoxine biosynthesis</keyword>
<comment type="caution">
    <text evidence="8">The sequence shown here is derived from an EMBL/GenBank/DDBJ whole genome shotgun (WGS) entry which is preliminary data.</text>
</comment>
<gene>
    <name evidence="8" type="ORF">MMIC_P2409</name>
</gene>
<dbReference type="GO" id="GO:0005829">
    <property type="term" value="C:cytosol"/>
    <property type="evidence" value="ECO:0007669"/>
    <property type="project" value="TreeGrafter"/>
</dbReference>
<dbReference type="InterPro" id="IPR020921">
    <property type="entry name" value="Erythronate-4-P_DHase"/>
</dbReference>
<dbReference type="InterPro" id="IPR006140">
    <property type="entry name" value="D-isomer_DH_NAD-bd"/>
</dbReference>
<dbReference type="OrthoDB" id="9770208at2"/>
<name>A0A1L8CR79_9PROT</name>
<dbReference type="Pfam" id="PF02826">
    <property type="entry name" value="2-Hacid_dh_C"/>
    <property type="match status" value="1"/>
</dbReference>
<dbReference type="PANTHER" id="PTHR42938">
    <property type="entry name" value="FORMATE DEHYDROGENASE 1"/>
    <property type="match status" value="1"/>
</dbReference>
<dbReference type="STRING" id="1921010.MMIC_P2409"/>
<sequence length="390" mass="43337">MNKNLNIVADAHIWGVETAFSALPGFDVNLRIMENRDISKTGILKDTDILLTRSSTKVNASLLQGTGVRFAGTATIGDDHYDKAWLDANNITWANAAGSSTGSVIEYMTSVLLELHDSALINIADTTIGIIGVGRIGREMTKLCKALGMNVLLNDPPRARAESPDHFCSLDQILEQADIITLHTPLIRESRDCTVHLLNKQRLQRFRGHCIINAARGACIDNHALLHWLQSNPSHSAVLDCWENEPCPDQELIAHPGMAIATPHIAGHSLDGKAANTQYIYQALCHFLHIKPVWNMHEHLPAASMAYSVETNSNSWKNLHAASRYLYPIRNDDVVMTSWSNLNNSELTAAFANYRRHYPIRRAWKYSPVHFSCSDEQTLKLAHAIGIKVV</sequence>
<evidence type="ECO:0000256" key="3">
    <source>
        <dbReference type="ARBA" id="ARBA00023027"/>
    </source>
</evidence>
<dbReference type="InterPro" id="IPR006139">
    <property type="entry name" value="D-isomer_2_OHA_DH_cat_dom"/>
</dbReference>
<dbReference type="GO" id="GO:0036001">
    <property type="term" value="P:'de novo' pyridoxal 5'-phosphate biosynthetic process"/>
    <property type="evidence" value="ECO:0007669"/>
    <property type="project" value="TreeGrafter"/>
</dbReference>
<organism evidence="8 9">
    <name type="scientific">Mariprofundus micogutta</name>
    <dbReference type="NCBI Taxonomy" id="1921010"/>
    <lineage>
        <taxon>Bacteria</taxon>
        <taxon>Pseudomonadati</taxon>
        <taxon>Pseudomonadota</taxon>
        <taxon>Candidatius Mariprofundia</taxon>
        <taxon>Mariprofundales</taxon>
        <taxon>Mariprofundaceae</taxon>
        <taxon>Mariprofundus</taxon>
    </lineage>
</organism>
<evidence type="ECO:0000313" key="9">
    <source>
        <dbReference type="Proteomes" id="UP000231632"/>
    </source>
</evidence>
<dbReference type="CDD" id="cd12158">
    <property type="entry name" value="ErythrP_dh"/>
    <property type="match status" value="1"/>
</dbReference>
<dbReference type="Proteomes" id="UP000231632">
    <property type="component" value="Unassembled WGS sequence"/>
</dbReference>
<evidence type="ECO:0000256" key="2">
    <source>
        <dbReference type="ARBA" id="ARBA00023002"/>
    </source>
</evidence>
<evidence type="ECO:0000313" key="8">
    <source>
        <dbReference type="EMBL" id="GAV21420.1"/>
    </source>
</evidence>
<dbReference type="InterPro" id="IPR038251">
    <property type="entry name" value="PdxB_dimer_sf"/>
</dbReference>
<dbReference type="RefSeq" id="WP_072660712.1">
    <property type="nucleotide sequence ID" value="NZ_BDFD01000032.1"/>
</dbReference>
<dbReference type="EMBL" id="BDFD01000032">
    <property type="protein sequence ID" value="GAV21420.1"/>
    <property type="molecule type" value="Genomic_DNA"/>
</dbReference>
<dbReference type="EC" id="1.1.1.290" evidence="8"/>
<dbReference type="InterPro" id="IPR036291">
    <property type="entry name" value="NAD(P)-bd_dom_sf"/>
</dbReference>